<evidence type="ECO:0000256" key="3">
    <source>
        <dbReference type="ARBA" id="ARBA00022679"/>
    </source>
</evidence>
<keyword evidence="5" id="KW-0680">Restriction system</keyword>
<keyword evidence="3" id="KW-0808">Transferase</keyword>
<dbReference type="RefSeq" id="WP_378110254.1">
    <property type="nucleotide sequence ID" value="NZ_JBHSNC010000010.1"/>
</dbReference>
<dbReference type="PANTHER" id="PTHR10629:SF52">
    <property type="entry name" value="DNA (CYTOSINE-5)-METHYLTRANSFERASE 1"/>
    <property type="match status" value="1"/>
</dbReference>
<evidence type="ECO:0000256" key="1">
    <source>
        <dbReference type="ARBA" id="ARBA00011975"/>
    </source>
</evidence>
<sequence>MGEPAFPLDNCSYKTYAVLFGGLGGASLGYNRSMIEFGGKVYKLKQLCSIDSDPDVSRYHDEITGEKTAVVMDLFTRQQYIDWHGHEPPADWREMTPWDMWVAMDYQVPYFLFTSPPCKGLSGLLPEKSAKSQKYQALNQLTTRGIDLVLRACLEYGGSVPAFIQLENVPRIQSRGKSLLAQIKKVLTKYGYAINMRGDHNLGEIGSLGQNRMRFLIMARQESQAPIFMNYPARKKLRTIGDVIGPLPLPGNTEDGGPQHKLPQLQWKTWIRLALIKAGGDWRDLQEIPFEEYRIVHEPRGGAYAVEDWNDPSRTVTGAAGPGRSNGATAVSDPRFGFGDGTHQAIYRVSRHDEPGPTVTGAHRPNNGAICVSDPRLNEREGRHPGVYRVVRSEETAPCITGTRFGSGALAVSDARLGDKAKFNHAYKVSEWDEVGGTVASGGGPSNGGHVVADPRVNTKLHPDSYGVQDWDKTSKSIRSASRIMQSASSISDPRLSDLPKRYTDKYRMQSMEEPAATVTGVTDVQSGAQLVADVRLGCSPRSGSYGVQAWDDVGKTVTGSGDIHSGAFAVADPRPFPEDKDRGVWTIISEDGTVHRPLTTYELAMLQGFPTHLPDGRPFQLEGCSDAKAREYIGNAVPPPSAQAMGNEILLAAAQAEVGESFSLSWNEVWVAPIIDELAEAVLH</sequence>
<evidence type="ECO:0000256" key="6">
    <source>
        <dbReference type="SAM" id="MobiDB-lite"/>
    </source>
</evidence>
<dbReference type="GO" id="GO:0008168">
    <property type="term" value="F:methyltransferase activity"/>
    <property type="evidence" value="ECO:0007669"/>
    <property type="project" value="UniProtKB-KW"/>
</dbReference>
<dbReference type="InterPro" id="IPR029063">
    <property type="entry name" value="SAM-dependent_MTases_sf"/>
</dbReference>
<evidence type="ECO:0000313" key="7">
    <source>
        <dbReference type="EMBL" id="MFC5528419.1"/>
    </source>
</evidence>
<dbReference type="Pfam" id="PF00145">
    <property type="entry name" value="DNA_methylase"/>
    <property type="match status" value="1"/>
</dbReference>
<evidence type="ECO:0000313" key="8">
    <source>
        <dbReference type="Proteomes" id="UP001596108"/>
    </source>
</evidence>
<dbReference type="EC" id="2.1.1.37" evidence="1"/>
<keyword evidence="4" id="KW-0949">S-adenosyl-L-methionine</keyword>
<dbReference type="PANTHER" id="PTHR10629">
    <property type="entry name" value="CYTOSINE-SPECIFIC METHYLTRANSFERASE"/>
    <property type="match status" value="1"/>
</dbReference>
<keyword evidence="2 7" id="KW-0489">Methyltransferase</keyword>
<dbReference type="GO" id="GO:0032259">
    <property type="term" value="P:methylation"/>
    <property type="evidence" value="ECO:0007669"/>
    <property type="project" value="UniProtKB-KW"/>
</dbReference>
<reference evidence="8" key="1">
    <citation type="journal article" date="2019" name="Int. J. Syst. Evol. Microbiol.">
        <title>The Global Catalogue of Microorganisms (GCM) 10K type strain sequencing project: providing services to taxonomists for standard genome sequencing and annotation.</title>
        <authorList>
            <consortium name="The Broad Institute Genomics Platform"/>
            <consortium name="The Broad Institute Genome Sequencing Center for Infectious Disease"/>
            <person name="Wu L."/>
            <person name="Ma J."/>
        </authorList>
    </citation>
    <scope>NUCLEOTIDE SEQUENCE [LARGE SCALE GENOMIC DNA]</scope>
    <source>
        <strain evidence="8">CGMCC 1.18578</strain>
    </source>
</reference>
<name>A0ABW0QTX3_9BACL</name>
<gene>
    <name evidence="7" type="ORF">ACFPQ4_03005</name>
</gene>
<dbReference type="InterPro" id="IPR001525">
    <property type="entry name" value="C5_MeTfrase"/>
</dbReference>
<proteinExistence type="predicted"/>
<keyword evidence="8" id="KW-1185">Reference proteome</keyword>
<accession>A0ABW0QTX3</accession>
<evidence type="ECO:0000256" key="4">
    <source>
        <dbReference type="ARBA" id="ARBA00022691"/>
    </source>
</evidence>
<dbReference type="Gene3D" id="3.90.120.10">
    <property type="entry name" value="DNA Methylase, subunit A, domain 2"/>
    <property type="match status" value="1"/>
</dbReference>
<dbReference type="Gene3D" id="3.40.50.150">
    <property type="entry name" value="Vaccinia Virus protein VP39"/>
    <property type="match status" value="1"/>
</dbReference>
<dbReference type="SUPFAM" id="SSF53335">
    <property type="entry name" value="S-adenosyl-L-methionine-dependent methyltransferases"/>
    <property type="match status" value="1"/>
</dbReference>
<evidence type="ECO:0000256" key="2">
    <source>
        <dbReference type="ARBA" id="ARBA00022603"/>
    </source>
</evidence>
<comment type="caution">
    <text evidence="7">The sequence shown here is derived from an EMBL/GenBank/DDBJ whole genome shotgun (WGS) entry which is preliminary data.</text>
</comment>
<protein>
    <recommendedName>
        <fullName evidence="1">DNA (cytosine-5-)-methyltransferase</fullName>
        <ecNumber evidence="1">2.1.1.37</ecNumber>
    </recommendedName>
</protein>
<dbReference type="Proteomes" id="UP001596108">
    <property type="component" value="Unassembled WGS sequence"/>
</dbReference>
<evidence type="ECO:0000256" key="5">
    <source>
        <dbReference type="ARBA" id="ARBA00022747"/>
    </source>
</evidence>
<feature type="region of interest" description="Disordered" evidence="6">
    <location>
        <begin position="316"/>
        <end position="335"/>
    </location>
</feature>
<dbReference type="InterPro" id="IPR050390">
    <property type="entry name" value="C5-Methyltransferase"/>
</dbReference>
<organism evidence="7 8">
    <name type="scientific">Cohnella yongneupensis</name>
    <dbReference type="NCBI Taxonomy" id="425006"/>
    <lineage>
        <taxon>Bacteria</taxon>
        <taxon>Bacillati</taxon>
        <taxon>Bacillota</taxon>
        <taxon>Bacilli</taxon>
        <taxon>Bacillales</taxon>
        <taxon>Paenibacillaceae</taxon>
        <taxon>Cohnella</taxon>
    </lineage>
</organism>
<dbReference type="EMBL" id="JBHSNC010000010">
    <property type="protein sequence ID" value="MFC5528419.1"/>
    <property type="molecule type" value="Genomic_DNA"/>
</dbReference>